<evidence type="ECO:0000313" key="1">
    <source>
        <dbReference type="EMBL" id="KAJ7630136.1"/>
    </source>
</evidence>
<accession>A0AAD7BSW0</accession>
<protein>
    <submittedName>
        <fullName evidence="1">Uncharacterized protein</fullName>
    </submittedName>
</protein>
<keyword evidence="2" id="KW-1185">Reference proteome</keyword>
<organism evidence="1 2">
    <name type="scientific">Mycena rosella</name>
    <name type="common">Pink bonnet</name>
    <name type="synonym">Agaricus rosellus</name>
    <dbReference type="NCBI Taxonomy" id="1033263"/>
    <lineage>
        <taxon>Eukaryota</taxon>
        <taxon>Fungi</taxon>
        <taxon>Dikarya</taxon>
        <taxon>Basidiomycota</taxon>
        <taxon>Agaricomycotina</taxon>
        <taxon>Agaricomycetes</taxon>
        <taxon>Agaricomycetidae</taxon>
        <taxon>Agaricales</taxon>
        <taxon>Marasmiineae</taxon>
        <taxon>Mycenaceae</taxon>
        <taxon>Mycena</taxon>
    </lineage>
</organism>
<evidence type="ECO:0000313" key="2">
    <source>
        <dbReference type="Proteomes" id="UP001221757"/>
    </source>
</evidence>
<name>A0AAD7BSW0_MYCRO</name>
<reference evidence="1" key="1">
    <citation type="submission" date="2023-03" db="EMBL/GenBank/DDBJ databases">
        <title>Massive genome expansion in bonnet fungi (Mycena s.s.) driven by repeated elements and novel gene families across ecological guilds.</title>
        <authorList>
            <consortium name="Lawrence Berkeley National Laboratory"/>
            <person name="Harder C.B."/>
            <person name="Miyauchi S."/>
            <person name="Viragh M."/>
            <person name="Kuo A."/>
            <person name="Thoen E."/>
            <person name="Andreopoulos B."/>
            <person name="Lu D."/>
            <person name="Skrede I."/>
            <person name="Drula E."/>
            <person name="Henrissat B."/>
            <person name="Morin E."/>
            <person name="Kohler A."/>
            <person name="Barry K."/>
            <person name="LaButti K."/>
            <person name="Morin E."/>
            <person name="Salamov A."/>
            <person name="Lipzen A."/>
            <person name="Mereny Z."/>
            <person name="Hegedus B."/>
            <person name="Baldrian P."/>
            <person name="Stursova M."/>
            <person name="Weitz H."/>
            <person name="Taylor A."/>
            <person name="Grigoriev I.V."/>
            <person name="Nagy L.G."/>
            <person name="Martin F."/>
            <person name="Kauserud H."/>
        </authorList>
    </citation>
    <scope>NUCLEOTIDE SEQUENCE</scope>
    <source>
        <strain evidence="1">CBHHK067</strain>
    </source>
</reference>
<sequence>MPVPTSDAARGGGWARERLGIGCARSTACGGGSSGHARAGACGTCTDTETLRVGRLFVAAPLLAFLSLSLPSSPSPLFPLTDLRQTLLERAQTTLRHVVDARAAQSMVTERQAITIIFSAEVSAAAQQKQLGESKVVAARAEVDSAQLMRQADILVSPAAMQIRQLKTRECIFSTYPLPSHSSRLSSAFSFLSFLVPSSFLSCWRPSCSYPSPLASLHPACPLL</sequence>
<dbReference type="Proteomes" id="UP001221757">
    <property type="component" value="Unassembled WGS sequence"/>
</dbReference>
<gene>
    <name evidence="1" type="ORF">B0H17DRAFT_541922</name>
</gene>
<dbReference type="AlphaFoldDB" id="A0AAD7BSW0"/>
<comment type="caution">
    <text evidence="1">The sequence shown here is derived from an EMBL/GenBank/DDBJ whole genome shotgun (WGS) entry which is preliminary data.</text>
</comment>
<proteinExistence type="predicted"/>
<dbReference type="EMBL" id="JARKIE010000522">
    <property type="protein sequence ID" value="KAJ7630136.1"/>
    <property type="molecule type" value="Genomic_DNA"/>
</dbReference>